<gene>
    <name evidence="2" type="ORF">KP509_01G068000</name>
</gene>
<feature type="region of interest" description="Disordered" evidence="1">
    <location>
        <begin position="1"/>
        <end position="20"/>
    </location>
</feature>
<organism evidence="2 3">
    <name type="scientific">Ceratopteris richardii</name>
    <name type="common">Triangle waterfern</name>
    <dbReference type="NCBI Taxonomy" id="49495"/>
    <lineage>
        <taxon>Eukaryota</taxon>
        <taxon>Viridiplantae</taxon>
        <taxon>Streptophyta</taxon>
        <taxon>Embryophyta</taxon>
        <taxon>Tracheophyta</taxon>
        <taxon>Polypodiopsida</taxon>
        <taxon>Polypodiidae</taxon>
        <taxon>Polypodiales</taxon>
        <taxon>Pteridineae</taxon>
        <taxon>Pteridaceae</taxon>
        <taxon>Parkerioideae</taxon>
        <taxon>Ceratopteris</taxon>
    </lineage>
</organism>
<evidence type="ECO:0000256" key="1">
    <source>
        <dbReference type="SAM" id="MobiDB-lite"/>
    </source>
</evidence>
<evidence type="ECO:0000313" key="3">
    <source>
        <dbReference type="Proteomes" id="UP000825935"/>
    </source>
</evidence>
<name>A0A8T2VDZ4_CERRI</name>
<evidence type="ECO:0000313" key="2">
    <source>
        <dbReference type="EMBL" id="KAH7446671.1"/>
    </source>
</evidence>
<reference evidence="2" key="1">
    <citation type="submission" date="2021-08" db="EMBL/GenBank/DDBJ databases">
        <title>WGS assembly of Ceratopteris richardii.</title>
        <authorList>
            <person name="Marchant D.B."/>
            <person name="Chen G."/>
            <person name="Jenkins J."/>
            <person name="Shu S."/>
            <person name="Leebens-Mack J."/>
            <person name="Grimwood J."/>
            <person name="Schmutz J."/>
            <person name="Soltis P."/>
            <person name="Soltis D."/>
            <person name="Chen Z.-H."/>
        </authorList>
    </citation>
    <scope>NUCLEOTIDE SEQUENCE</scope>
    <source>
        <strain evidence="2">Whitten #5841</strain>
        <tissue evidence="2">Leaf</tissue>
    </source>
</reference>
<dbReference type="AlphaFoldDB" id="A0A8T2VDZ4"/>
<proteinExistence type="predicted"/>
<dbReference type="EMBL" id="CM035406">
    <property type="protein sequence ID" value="KAH7446671.1"/>
    <property type="molecule type" value="Genomic_DNA"/>
</dbReference>
<sequence>MPRIAIPPHGTLAQWHPQQRDPEVSIIPTPDSQHVTIRKFLAVFHRHRMSQFSVFKGEGRPQNELYKCAKIIEPRGTLPIPGPKNQRQNSIVLLEKLRSSLSHCFNKEGRDEEPL</sequence>
<accession>A0A8T2VDZ4</accession>
<protein>
    <submittedName>
        <fullName evidence="2">Uncharacterized protein</fullName>
    </submittedName>
</protein>
<comment type="caution">
    <text evidence="2">The sequence shown here is derived from an EMBL/GenBank/DDBJ whole genome shotgun (WGS) entry which is preliminary data.</text>
</comment>
<dbReference type="Proteomes" id="UP000825935">
    <property type="component" value="Chromosome 1"/>
</dbReference>
<keyword evidence="3" id="KW-1185">Reference proteome</keyword>